<sequence>MIISNLLKLATIAATLIAASVLLAHEAQPTWELGRESIDSSSSTGNIELRESEITLDGTNSFCLPPAVVGNQENYTIEFEFRRAADAKGGLRLVSNMDSESGLSLRYHPPSYNAGLLSINGHQAVEQRGFLADGFAKITIVVKECKLTLFRDDLILAMTDAVKPNGLPLTFGNVEASPTTPYAIRKIKVYDQAIFPTGFDENADRMRYFSGEGYAMQRVEIKDPSLPRILVVGDSISMGYRRFITGHFLGRAYVDYWVGGSWFNYSVTDDEFPALRAWDGVLENGPYEVVSWNAMTLHMWNGSPGRVDEVKYPGQMTRVVKHLKQIAPNTDFMWVRCTPWRTTPDSGRPVIDPVKNDLIVRLNNVTDAIMDTHGISKIDVYSLCEARFDTVRDACPDAVHWPTSVNAEMAELIIDEIEAKLSEK</sequence>
<protein>
    <submittedName>
        <fullName evidence="2">SGNH/GDSL hydrolase family protein</fullName>
    </submittedName>
</protein>
<reference evidence="2 3" key="1">
    <citation type="journal article" date="2022" name="Syst. Appl. Microbiol.">
        <title>Rhodopirellula aestuarii sp. nov., a novel member of the genus Rhodopirellula isolated from brackish sediments collected in the Tagus River estuary, Portugal.</title>
        <authorList>
            <person name="Vitorino I.R."/>
            <person name="Klimek D."/>
            <person name="Calusinska M."/>
            <person name="Lobo-da-Cunha A."/>
            <person name="Vasconcelos V."/>
            <person name="Lage O.M."/>
        </authorList>
    </citation>
    <scope>NUCLEOTIDE SEQUENCE [LARGE SCALE GENOMIC DNA]</scope>
    <source>
        <strain evidence="2 3">ICT_H3.1</strain>
    </source>
</reference>
<feature type="signal peptide" evidence="1">
    <location>
        <begin position="1"/>
        <end position="24"/>
    </location>
</feature>
<dbReference type="Proteomes" id="UP001202961">
    <property type="component" value="Unassembled WGS sequence"/>
</dbReference>
<keyword evidence="1" id="KW-0732">Signal</keyword>
<keyword evidence="3" id="KW-1185">Reference proteome</keyword>
<feature type="chain" id="PRO_5046349172" evidence="1">
    <location>
        <begin position="25"/>
        <end position="424"/>
    </location>
</feature>
<dbReference type="GO" id="GO:0016787">
    <property type="term" value="F:hydrolase activity"/>
    <property type="evidence" value="ECO:0007669"/>
    <property type="project" value="UniProtKB-KW"/>
</dbReference>
<dbReference type="InterPro" id="IPR036514">
    <property type="entry name" value="SGNH_hydro_sf"/>
</dbReference>
<comment type="caution">
    <text evidence="2">The sequence shown here is derived from an EMBL/GenBank/DDBJ whole genome shotgun (WGS) entry which is preliminary data.</text>
</comment>
<organism evidence="2 3">
    <name type="scientific">Aporhodopirellula aestuarii</name>
    <dbReference type="NCBI Taxonomy" id="2950107"/>
    <lineage>
        <taxon>Bacteria</taxon>
        <taxon>Pseudomonadati</taxon>
        <taxon>Planctomycetota</taxon>
        <taxon>Planctomycetia</taxon>
        <taxon>Pirellulales</taxon>
        <taxon>Pirellulaceae</taxon>
        <taxon>Aporhodopirellula</taxon>
    </lineage>
</organism>
<proteinExistence type="predicted"/>
<evidence type="ECO:0000313" key="3">
    <source>
        <dbReference type="Proteomes" id="UP001202961"/>
    </source>
</evidence>
<evidence type="ECO:0000313" key="2">
    <source>
        <dbReference type="EMBL" id="MCM2373648.1"/>
    </source>
</evidence>
<name>A0ABT0U9J2_9BACT</name>
<evidence type="ECO:0000256" key="1">
    <source>
        <dbReference type="SAM" id="SignalP"/>
    </source>
</evidence>
<dbReference type="SUPFAM" id="SSF52266">
    <property type="entry name" value="SGNH hydrolase"/>
    <property type="match status" value="1"/>
</dbReference>
<dbReference type="EMBL" id="JAMQBK010000063">
    <property type="protein sequence ID" value="MCM2373648.1"/>
    <property type="molecule type" value="Genomic_DNA"/>
</dbReference>
<accession>A0ABT0U9J2</accession>
<gene>
    <name evidence="2" type="ORF">NB063_23795</name>
</gene>
<keyword evidence="2" id="KW-0378">Hydrolase</keyword>
<dbReference type="Gene3D" id="3.40.50.1110">
    <property type="entry name" value="SGNH hydrolase"/>
    <property type="match status" value="1"/>
</dbReference>
<dbReference type="RefSeq" id="WP_250931407.1">
    <property type="nucleotide sequence ID" value="NZ_JAMQBK010000063.1"/>
</dbReference>